<comment type="caution">
    <text evidence="1">The sequence shown here is derived from an EMBL/GenBank/DDBJ whole genome shotgun (WGS) entry which is preliminary data.</text>
</comment>
<sequence>MANPDDLERMKKQVEEGLRLFEEWPRKHLSLQDTAFPEEALCSICYLSGLADGKPEQGKHAVVVLCPSPSGYVQIYEWDGGPTSGVLKATRKYACDSTAVESTVKGLVDSFLRQPAVVMELIAVLREAQDAIDLLFARLAFADKDFRPSESGQPWEAMKALAKAVAHAKQKGPQYPCPNCGVESEFAGLSEDYPTFKCESGHYWHAVVEVTNGHVGEQHES</sequence>
<gene>
    <name evidence="1" type="ORF">LCGC14_2447060</name>
</gene>
<protein>
    <submittedName>
        <fullName evidence="1">Uncharacterized protein</fullName>
    </submittedName>
</protein>
<evidence type="ECO:0000313" key="1">
    <source>
        <dbReference type="EMBL" id="KKL21278.1"/>
    </source>
</evidence>
<accession>A0A0F9EB51</accession>
<proteinExistence type="predicted"/>
<dbReference type="EMBL" id="LAZR01037796">
    <property type="protein sequence ID" value="KKL21278.1"/>
    <property type="molecule type" value="Genomic_DNA"/>
</dbReference>
<organism evidence="1">
    <name type="scientific">marine sediment metagenome</name>
    <dbReference type="NCBI Taxonomy" id="412755"/>
    <lineage>
        <taxon>unclassified sequences</taxon>
        <taxon>metagenomes</taxon>
        <taxon>ecological metagenomes</taxon>
    </lineage>
</organism>
<dbReference type="AlphaFoldDB" id="A0A0F9EB51"/>
<reference evidence="1" key="1">
    <citation type="journal article" date="2015" name="Nature">
        <title>Complex archaea that bridge the gap between prokaryotes and eukaryotes.</title>
        <authorList>
            <person name="Spang A."/>
            <person name="Saw J.H."/>
            <person name="Jorgensen S.L."/>
            <person name="Zaremba-Niedzwiedzka K."/>
            <person name="Martijn J."/>
            <person name="Lind A.E."/>
            <person name="van Eijk R."/>
            <person name="Schleper C."/>
            <person name="Guy L."/>
            <person name="Ettema T.J."/>
        </authorList>
    </citation>
    <scope>NUCLEOTIDE SEQUENCE</scope>
</reference>
<name>A0A0F9EB51_9ZZZZ</name>